<gene>
    <name evidence="10" type="primary">yiaH</name>
    <name evidence="9" type="ORF">LES8486_00164</name>
    <name evidence="10" type="ORF">LES9216_00311</name>
</gene>
<evidence type="ECO:0000256" key="6">
    <source>
        <dbReference type="ARBA" id="ARBA00023136"/>
    </source>
</evidence>
<feature type="transmembrane region" description="Helical" evidence="7">
    <location>
        <begin position="37"/>
        <end position="62"/>
    </location>
</feature>
<feature type="transmembrane region" description="Helical" evidence="7">
    <location>
        <begin position="121"/>
        <end position="141"/>
    </location>
</feature>
<dbReference type="EMBL" id="OKQU01000001">
    <property type="protein sequence ID" value="SPE06418.1"/>
    <property type="molecule type" value="Genomic_DNA"/>
</dbReference>
<evidence type="ECO:0000256" key="5">
    <source>
        <dbReference type="ARBA" id="ARBA00022989"/>
    </source>
</evidence>
<keyword evidence="12" id="KW-1185">Reference proteome</keyword>
<evidence type="ECO:0000259" key="8">
    <source>
        <dbReference type="Pfam" id="PF01757"/>
    </source>
</evidence>
<evidence type="ECO:0000256" key="2">
    <source>
        <dbReference type="ARBA" id="ARBA00007400"/>
    </source>
</evidence>
<keyword evidence="3" id="KW-1003">Cell membrane</keyword>
<dbReference type="RefSeq" id="WP_105299492.1">
    <property type="nucleotide sequence ID" value="NZ_OKQR01000001.1"/>
</dbReference>
<evidence type="ECO:0000313" key="12">
    <source>
        <dbReference type="Proteomes" id="UP000239237"/>
    </source>
</evidence>
<evidence type="ECO:0000256" key="3">
    <source>
        <dbReference type="ARBA" id="ARBA00022475"/>
    </source>
</evidence>
<dbReference type="GO" id="GO:0016413">
    <property type="term" value="F:O-acetyltransferase activity"/>
    <property type="evidence" value="ECO:0007669"/>
    <property type="project" value="TreeGrafter"/>
</dbReference>
<keyword evidence="4 7" id="KW-0812">Transmembrane</keyword>
<evidence type="ECO:0000256" key="4">
    <source>
        <dbReference type="ARBA" id="ARBA00022692"/>
    </source>
</evidence>
<dbReference type="Proteomes" id="UP000239237">
    <property type="component" value="Unassembled WGS sequence"/>
</dbReference>
<evidence type="ECO:0000256" key="7">
    <source>
        <dbReference type="SAM" id="Phobius"/>
    </source>
</evidence>
<dbReference type="Pfam" id="PF01757">
    <property type="entry name" value="Acyl_transf_3"/>
    <property type="match status" value="1"/>
</dbReference>
<feature type="transmembrane region" description="Helical" evidence="7">
    <location>
        <begin position="283"/>
        <end position="301"/>
    </location>
</feature>
<organism evidence="10 11">
    <name type="scientific">Leuconostoc suionicum</name>
    <dbReference type="NCBI Taxonomy" id="1511761"/>
    <lineage>
        <taxon>Bacteria</taxon>
        <taxon>Bacillati</taxon>
        <taxon>Bacillota</taxon>
        <taxon>Bacilli</taxon>
        <taxon>Lactobacillales</taxon>
        <taxon>Lactobacillaceae</taxon>
        <taxon>Leuconostoc</taxon>
    </lineage>
</organism>
<dbReference type="GO" id="GO:0009246">
    <property type="term" value="P:enterobacterial common antigen biosynthetic process"/>
    <property type="evidence" value="ECO:0007669"/>
    <property type="project" value="TreeGrafter"/>
</dbReference>
<feature type="transmembrane region" description="Helical" evidence="7">
    <location>
        <begin position="247"/>
        <end position="263"/>
    </location>
</feature>
<feature type="transmembrane region" description="Helical" evidence="7">
    <location>
        <begin position="153"/>
        <end position="171"/>
    </location>
</feature>
<proteinExistence type="inferred from homology"/>
<evidence type="ECO:0000256" key="1">
    <source>
        <dbReference type="ARBA" id="ARBA00004651"/>
    </source>
</evidence>
<dbReference type="Proteomes" id="UP000237923">
    <property type="component" value="Unassembled WGS sequence"/>
</dbReference>
<dbReference type="PANTHER" id="PTHR40074:SF2">
    <property type="entry name" value="O-ACETYLTRANSFERASE WECH"/>
    <property type="match status" value="1"/>
</dbReference>
<comment type="subcellular location">
    <subcellularLocation>
        <location evidence="1">Cell membrane</location>
        <topology evidence="1">Multi-pass membrane protein</topology>
    </subcellularLocation>
</comment>
<feature type="transmembrane region" description="Helical" evidence="7">
    <location>
        <begin position="214"/>
        <end position="235"/>
    </location>
</feature>
<feature type="transmembrane region" description="Helical" evidence="7">
    <location>
        <begin position="313"/>
        <end position="333"/>
    </location>
</feature>
<dbReference type="PANTHER" id="PTHR40074">
    <property type="entry name" value="O-ACETYLTRANSFERASE WECH"/>
    <property type="match status" value="1"/>
</dbReference>
<feature type="domain" description="Acyltransferase 3" evidence="8">
    <location>
        <begin position="5"/>
        <end position="333"/>
    </location>
</feature>
<dbReference type="EMBL" id="OKQR01000001">
    <property type="protein sequence ID" value="SPD91193.1"/>
    <property type="molecule type" value="Genomic_DNA"/>
</dbReference>
<keyword evidence="6 7" id="KW-0472">Membrane</keyword>
<feature type="transmembrane region" description="Helical" evidence="7">
    <location>
        <begin position="183"/>
        <end position="202"/>
    </location>
</feature>
<reference evidence="9 12" key="1">
    <citation type="submission" date="2018-02" db="EMBL/GenBank/DDBJ databases">
        <authorList>
            <person name="Rodrigo-Torres L."/>
            <person name="Arahal R. D."/>
            <person name="Lucena T."/>
        </authorList>
    </citation>
    <scope>NUCLEOTIDE SEQUENCE [LARGE SCALE GENOMIC DNA]</scope>
    <source>
        <strain evidence="9 12">CECT 8486</strain>
    </source>
</reference>
<dbReference type="AlphaFoldDB" id="A0A2N9K763"/>
<keyword evidence="5 7" id="KW-1133">Transmembrane helix</keyword>
<name>A0A2N9K763_9LACO</name>
<reference evidence="10 11" key="2">
    <citation type="submission" date="2018-02" db="EMBL/GenBank/DDBJ databases">
        <authorList>
            <person name="Cohen D.B."/>
            <person name="Kent A.D."/>
        </authorList>
    </citation>
    <scope>NUCLEOTIDE SEQUENCE [LARGE SCALE GENOMIC DNA]</scope>
    <source>
        <strain evidence="10 11">CECT 9216</strain>
    </source>
</reference>
<dbReference type="InterPro" id="IPR002656">
    <property type="entry name" value="Acyl_transf_3_dom"/>
</dbReference>
<comment type="similarity">
    <text evidence="2">Belongs to the acyltransferase 3 family.</text>
</comment>
<feature type="transmembrane region" description="Helical" evidence="7">
    <location>
        <begin position="82"/>
        <end position="101"/>
    </location>
</feature>
<sequence length="343" mass="39867">MKRYYYMDILTILATIAVVFLHTSEYAFSNQTGDSHWIIAVILQVTFIWAVPIFFMMSGAHLLDYRERYDTVTFLKKRMTKVFVPFIFWSFVWYILNPFIFHQPTDYHIGQFIDAVMHNSIQPIFWFFYFVIGFYISAPLLTKITNKSDKTLALYLLAVNMIFVNILSYYYEVRLQTDNFFLHGIQIGAAGGVGFFVVGWYLKNTVLHKWQKNMLYVAALASVAIMIALTIYLSIKRGKFAREVYDIWGLFGFILSIGVFEFVKSHLATYQPSPKVQLALQKVASTSLGVYVIHEFFIYFAERKLHIADSSLKHMFILPIIVWLASTALVLIIHKIPLLNKIV</sequence>
<protein>
    <submittedName>
        <fullName evidence="10">Inner membrane protein YiaH</fullName>
    </submittedName>
</protein>
<dbReference type="GO" id="GO:0005886">
    <property type="term" value="C:plasma membrane"/>
    <property type="evidence" value="ECO:0007669"/>
    <property type="project" value="UniProtKB-SubCell"/>
</dbReference>
<evidence type="ECO:0000313" key="9">
    <source>
        <dbReference type="EMBL" id="SPD91193.1"/>
    </source>
</evidence>
<accession>A0A2N9K763</accession>
<evidence type="ECO:0000313" key="10">
    <source>
        <dbReference type="EMBL" id="SPE06418.1"/>
    </source>
</evidence>
<evidence type="ECO:0000313" key="11">
    <source>
        <dbReference type="Proteomes" id="UP000237923"/>
    </source>
</evidence>